<keyword evidence="4 7" id="KW-1133">Transmembrane helix</keyword>
<dbReference type="Pfam" id="PF07690">
    <property type="entry name" value="MFS_1"/>
    <property type="match status" value="1"/>
</dbReference>
<dbReference type="PROSITE" id="PS50850">
    <property type="entry name" value="MFS"/>
    <property type="match status" value="1"/>
</dbReference>
<keyword evidence="3 7" id="KW-0812">Transmembrane</keyword>
<dbReference type="PANTHER" id="PTHR23504:SF15">
    <property type="entry name" value="MAJOR FACILITATOR SUPERFAMILY (MFS) PROFILE DOMAIN-CONTAINING PROTEIN"/>
    <property type="match status" value="1"/>
</dbReference>
<comment type="caution">
    <text evidence="9">The sequence shown here is derived from an EMBL/GenBank/DDBJ whole genome shotgun (WGS) entry which is preliminary data.</text>
</comment>
<comment type="subcellular location">
    <subcellularLocation>
        <location evidence="1">Membrane</location>
        <topology evidence="1">Multi-pass membrane protein</topology>
    </subcellularLocation>
</comment>
<feature type="transmembrane region" description="Helical" evidence="7">
    <location>
        <begin position="229"/>
        <end position="251"/>
    </location>
</feature>
<gene>
    <name evidence="9" type="ORF">Clacol_000850</name>
</gene>
<dbReference type="SUPFAM" id="SSF103473">
    <property type="entry name" value="MFS general substrate transporter"/>
    <property type="match status" value="1"/>
</dbReference>
<evidence type="ECO:0000256" key="4">
    <source>
        <dbReference type="ARBA" id="ARBA00022989"/>
    </source>
</evidence>
<dbReference type="AlphaFoldDB" id="A0AAV5A428"/>
<evidence type="ECO:0000313" key="10">
    <source>
        <dbReference type="Proteomes" id="UP001050691"/>
    </source>
</evidence>
<feature type="transmembrane region" description="Helical" evidence="7">
    <location>
        <begin position="96"/>
        <end position="118"/>
    </location>
</feature>
<evidence type="ECO:0000256" key="1">
    <source>
        <dbReference type="ARBA" id="ARBA00004141"/>
    </source>
</evidence>
<dbReference type="EMBL" id="BPWL01000001">
    <property type="protein sequence ID" value="GJJ06655.1"/>
    <property type="molecule type" value="Genomic_DNA"/>
</dbReference>
<reference evidence="9" key="1">
    <citation type="submission" date="2021-10" db="EMBL/GenBank/DDBJ databases">
        <title>De novo Genome Assembly of Clathrus columnatus (Basidiomycota, Fungi) Using Illumina and Nanopore Sequence Data.</title>
        <authorList>
            <person name="Ogiso-Tanaka E."/>
            <person name="Itagaki H."/>
            <person name="Hosoya T."/>
            <person name="Hosaka K."/>
        </authorList>
    </citation>
    <scope>NUCLEOTIDE SEQUENCE</scope>
    <source>
        <strain evidence="9">MO-923</strain>
    </source>
</reference>
<dbReference type="GO" id="GO:0016020">
    <property type="term" value="C:membrane"/>
    <property type="evidence" value="ECO:0007669"/>
    <property type="project" value="UniProtKB-SubCell"/>
</dbReference>
<dbReference type="GO" id="GO:0022857">
    <property type="term" value="F:transmembrane transporter activity"/>
    <property type="evidence" value="ECO:0007669"/>
    <property type="project" value="InterPro"/>
</dbReference>
<protein>
    <recommendedName>
        <fullName evidence="8">Major facilitator superfamily (MFS) profile domain-containing protein</fullName>
    </recommendedName>
</protein>
<dbReference type="InterPro" id="IPR020846">
    <property type="entry name" value="MFS_dom"/>
</dbReference>
<keyword evidence="5 7" id="KW-0472">Membrane</keyword>
<feature type="region of interest" description="Disordered" evidence="6">
    <location>
        <begin position="26"/>
        <end position="47"/>
    </location>
</feature>
<accession>A0AAV5A428</accession>
<feature type="transmembrane region" description="Helical" evidence="7">
    <location>
        <begin position="187"/>
        <end position="209"/>
    </location>
</feature>
<dbReference type="PROSITE" id="PS00216">
    <property type="entry name" value="SUGAR_TRANSPORT_1"/>
    <property type="match status" value="1"/>
</dbReference>
<dbReference type="InterPro" id="IPR005829">
    <property type="entry name" value="Sugar_transporter_CS"/>
</dbReference>
<keyword evidence="10" id="KW-1185">Reference proteome</keyword>
<dbReference type="Proteomes" id="UP001050691">
    <property type="component" value="Unassembled WGS sequence"/>
</dbReference>
<evidence type="ECO:0000256" key="3">
    <source>
        <dbReference type="ARBA" id="ARBA00022692"/>
    </source>
</evidence>
<dbReference type="PANTHER" id="PTHR23504">
    <property type="entry name" value="MAJOR FACILITATOR SUPERFAMILY DOMAIN-CONTAINING PROTEIN 10"/>
    <property type="match status" value="1"/>
</dbReference>
<organism evidence="9 10">
    <name type="scientific">Clathrus columnatus</name>
    <dbReference type="NCBI Taxonomy" id="1419009"/>
    <lineage>
        <taxon>Eukaryota</taxon>
        <taxon>Fungi</taxon>
        <taxon>Dikarya</taxon>
        <taxon>Basidiomycota</taxon>
        <taxon>Agaricomycotina</taxon>
        <taxon>Agaricomycetes</taxon>
        <taxon>Phallomycetidae</taxon>
        <taxon>Phallales</taxon>
        <taxon>Clathraceae</taxon>
        <taxon>Clathrus</taxon>
    </lineage>
</organism>
<evidence type="ECO:0000256" key="6">
    <source>
        <dbReference type="SAM" id="MobiDB-lite"/>
    </source>
</evidence>
<feature type="compositionally biased region" description="Polar residues" evidence="6">
    <location>
        <begin position="26"/>
        <end position="38"/>
    </location>
</feature>
<evidence type="ECO:0000256" key="7">
    <source>
        <dbReference type="SAM" id="Phobius"/>
    </source>
</evidence>
<feature type="transmembrane region" description="Helical" evidence="7">
    <location>
        <begin position="59"/>
        <end position="84"/>
    </location>
</feature>
<name>A0AAV5A428_9AGAM</name>
<dbReference type="InterPro" id="IPR011701">
    <property type="entry name" value="MFS"/>
</dbReference>
<feature type="domain" description="Major facilitator superfamily (MFS) profile" evidence="8">
    <location>
        <begin position="55"/>
        <end position="483"/>
    </location>
</feature>
<dbReference type="InterPro" id="IPR036259">
    <property type="entry name" value="MFS_trans_sf"/>
</dbReference>
<evidence type="ECO:0000259" key="8">
    <source>
        <dbReference type="PROSITE" id="PS50850"/>
    </source>
</evidence>
<sequence>MANDTPDERTPLLQVDDISSNFVAVHGQSSTESSPTDNENLDTDILSKRPPTPLPLRNLAIVMLLTAMPPVVFEVIFPFINQMILEIGIVNDPERVGFYSGIVESVFSVMSFLAVMPASYLSDRIGRKPIIIVGSLGMAISTTSFGFSKSLLSMIISRCVGGASGSVSVSSKIVLGECTDRSNQGKAFQFLTIAYRVGQIVGLPLGGILAHPERNFPIFRSKFWISYPFALPCFVASGFAIIIVFLTYFVLEETLPSKRRSGSSQPKNSHSNSSSTESVLIQSVESNDVPAPSMKSVLTPPIISLLISNAAMVWASETIFSVFPLYSFTPVPSGGLGLNEAGIGIQLAIRALIHVGMMPFYSTLEQFFGGTVRFYRVVMWIWPIVFGSNVRILLLACQCCPRDILPSLGTSVSIMVTDASPSAKALSTINGLSQMATILPQAIAPAFTTALFAVSIKSGIVGACGGALQCITLRESTSDWRSK</sequence>
<evidence type="ECO:0000256" key="2">
    <source>
        <dbReference type="ARBA" id="ARBA00022448"/>
    </source>
</evidence>
<feature type="transmembrane region" description="Helical" evidence="7">
    <location>
        <begin position="130"/>
        <end position="148"/>
    </location>
</feature>
<dbReference type="Gene3D" id="1.20.1250.20">
    <property type="entry name" value="MFS general substrate transporter like domains"/>
    <property type="match status" value="1"/>
</dbReference>
<proteinExistence type="predicted"/>
<keyword evidence="2" id="KW-0813">Transport</keyword>
<evidence type="ECO:0000313" key="9">
    <source>
        <dbReference type="EMBL" id="GJJ06655.1"/>
    </source>
</evidence>
<evidence type="ECO:0000256" key="5">
    <source>
        <dbReference type="ARBA" id="ARBA00023136"/>
    </source>
</evidence>